<evidence type="ECO:0000313" key="3">
    <source>
        <dbReference type="Proteomes" id="UP000053780"/>
    </source>
</evidence>
<proteinExistence type="predicted"/>
<dbReference type="Proteomes" id="UP000053780">
    <property type="component" value="Unassembled WGS sequence"/>
</dbReference>
<dbReference type="OrthoDB" id="26401at2759"/>
<dbReference type="AlphaFoldDB" id="T0MA28"/>
<feature type="region of interest" description="Disordered" evidence="1">
    <location>
        <begin position="1082"/>
        <end position="1103"/>
    </location>
</feature>
<accession>T0MA28</accession>
<gene>
    <name evidence="2" type="ORF">NAPIS_ORF02149</name>
</gene>
<dbReference type="HOGENOM" id="CLU_282862_0_0_1"/>
<sequence>MISWQDNFLFINTKSKNFNSPILLSSKFKSWLVVCTTNKIYFLGKDEIVLPFPSLSIDISSNIYIHNKLNKNVYKISDPLCIEEFVFNSPFFVLKYVYMDNIFILELDKRFVLRVNDKFYIFCVEQKSSNYIEEYNDTNSRNLNDNNYNRKYFSTQNSIFNVQEVSESILYTNNIDNTFMHSQPIYDLFVYNEYIILIYKNIITFVKYENKFKFLNTFTLNEPVLITKNIKMNSLLFLQINNLLFFKENIFCKLSSLNIQTTDKRSRKYFPIFWKKPDKYENKIIKCFNIDTVLKVIKTCIDDGSYKIDQLFRFNEKTILNRKFDIINSNDNYKVFNDNKQEIINSNDNYKVFNDNKQEIINSNDNYKVFNDNKQENINSNDKDIVFNADRKSITNKNLESLQNININDIQKMIYNNGQEIITNSKILNNNPKNKSTTIPYILKPIEIKKIEFLLETQFLKTKNTNKFLSTWTKYIPNSTFLNLINNLNKSDLSISTSKNVYDLLKIKYVRKFFYKSIFNEFEIGNGQLKVPVLESEQFKYNIKDNLYNKERIINGKEKYNTICKIKTNNIESNLYNNTVESNLSNNTVESNLFNNTIEYNLSNNTKSNSYKNTKSISNINNTDSISNINNTKSITNNNNLCNNTKISNYTITNSKLPLKTLKSVLPYKIIYNEQTNQNQKTSNYKKLNNKSITREINYLLNEEILKFELDENDTETKKEKDYLLKISSNIGKALFYYNRCGVNKNNLNRTGKNRISKNETNVSISNTDNPSTINSQNNTTFLTTHNNTSTTTTDNITTLNNHNLTSINEDLKFLLIKNGQISNLNIKDKTWKNWPNFNFGCYRTMTLQNIDIEKFFNSNTKDEYFKAGLIFGLGLLQKFKNMDFLTLKNKLDTEISLMSLLVSFGISNINIRDSEYEEYCYDILNDDSSFLLRLAAITGLSYTFRNTNNIKIRTYLLSEIYNEGVFISDKFNKSNIIWYDKTYRIINTLNLARVICNTSEYIECNDKLCEIILNGICLNNIQKYKKKFRRIRGVPLDEMFYSGLFLEFVQQDNNIKNLCGRSNGVNYSNNRNEKRSNEMNYICNNGETSNEERNNEDNNRNE</sequence>
<keyword evidence="3" id="KW-1185">Reference proteome</keyword>
<evidence type="ECO:0000256" key="1">
    <source>
        <dbReference type="SAM" id="MobiDB-lite"/>
    </source>
</evidence>
<protein>
    <recommendedName>
        <fullName evidence="4">Anaphase-promoting complex subunit 1</fullName>
    </recommendedName>
</protein>
<evidence type="ECO:0008006" key="4">
    <source>
        <dbReference type="Google" id="ProtNLM"/>
    </source>
</evidence>
<reference evidence="2 3" key="1">
    <citation type="journal article" date="2013" name="BMC Genomics">
        <title>Genome sequencing and comparative genomics of honey bee microsporidia, Nosema apis reveal novel insights into host-parasite interactions.</title>
        <authorList>
            <person name="Chen Yp."/>
            <person name="Pettis J.S."/>
            <person name="Zhao Y."/>
            <person name="Liu X."/>
            <person name="Tallon L.J."/>
            <person name="Sadzewicz L.D."/>
            <person name="Li R."/>
            <person name="Zheng H."/>
            <person name="Huang S."/>
            <person name="Zhang X."/>
            <person name="Hamilton M.C."/>
            <person name="Pernal S.F."/>
            <person name="Melathopoulos A.P."/>
            <person name="Yan X."/>
            <person name="Evans J.D."/>
        </authorList>
    </citation>
    <scope>NUCLEOTIDE SEQUENCE [LARGE SCALE GENOMIC DNA]</scope>
    <source>
        <strain evidence="2 3">BRL 01</strain>
    </source>
</reference>
<evidence type="ECO:0000313" key="2">
    <source>
        <dbReference type="EMBL" id="EQB60256.1"/>
    </source>
</evidence>
<feature type="compositionally biased region" description="Basic and acidic residues" evidence="1">
    <location>
        <begin position="1091"/>
        <end position="1103"/>
    </location>
</feature>
<dbReference type="VEuPathDB" id="MicrosporidiaDB:NAPIS_ORF02149"/>
<organism evidence="2 3">
    <name type="scientific">Vairimorpha apis BRL 01</name>
    <dbReference type="NCBI Taxonomy" id="1037528"/>
    <lineage>
        <taxon>Eukaryota</taxon>
        <taxon>Fungi</taxon>
        <taxon>Fungi incertae sedis</taxon>
        <taxon>Microsporidia</taxon>
        <taxon>Nosematidae</taxon>
        <taxon>Vairimorpha</taxon>
    </lineage>
</organism>
<name>T0MA28_9MICR</name>
<dbReference type="EMBL" id="KE647312">
    <property type="protein sequence ID" value="EQB60256.1"/>
    <property type="molecule type" value="Genomic_DNA"/>
</dbReference>